<dbReference type="STRING" id="461836.A0A0L0D2Y1"/>
<dbReference type="PANTHER" id="PTHR13891">
    <property type="entry name" value="CYTOCHROME C OXIDASE ASSEMBLY FACTOR 7"/>
    <property type="match status" value="1"/>
</dbReference>
<comment type="similarity">
    <text evidence="1">Belongs to the hcp beta-lactamase family.</text>
</comment>
<dbReference type="SMART" id="SM00671">
    <property type="entry name" value="SEL1"/>
    <property type="match status" value="3"/>
</dbReference>
<dbReference type="Pfam" id="PF08238">
    <property type="entry name" value="Sel1"/>
    <property type="match status" value="3"/>
</dbReference>
<keyword evidence="2" id="KW-0677">Repeat</keyword>
<evidence type="ECO:0000313" key="4">
    <source>
        <dbReference type="Proteomes" id="UP000054408"/>
    </source>
</evidence>
<name>A0A0L0D2Y1_THETB</name>
<dbReference type="Proteomes" id="UP000054408">
    <property type="component" value="Unassembled WGS sequence"/>
</dbReference>
<accession>A0A0L0D2Y1</accession>
<sequence>MGNGPSTPLEMARAEVDRLVPLCAHGDDEACYGVAQAWLEVAEALRLEAAEAAGAAGGGGSTAAERLPTDPRERAALGTVALVVTAAEATVMAAKALNNACHRGVGEACYDLAGMYFDGDGIPQNQVEARRLCARGCSLGHSGSCFNEGTMALHGVGGPVDRARAMAVYATACDGGLTRACFNLALAHDDPDEVDAATGAVVHSRDAARAADLMAAACDDGLPDACTALAVSLASGDGVARDLDRAIALLDDMCQLAVSSKDEVGGGAWDAPCINLAMAHSKAGAPAAMLAVLNSTCDAGSVEACDLREYFEAFPPKPAAPSTEE</sequence>
<protein>
    <submittedName>
        <fullName evidence="3">Cysteine-rich protein C</fullName>
    </submittedName>
</protein>
<reference evidence="3 4" key="1">
    <citation type="submission" date="2010-05" db="EMBL/GenBank/DDBJ databases">
        <title>The Genome Sequence of Thecamonas trahens ATCC 50062.</title>
        <authorList>
            <consortium name="The Broad Institute Genome Sequencing Platform"/>
            <person name="Russ C."/>
            <person name="Cuomo C."/>
            <person name="Shea T."/>
            <person name="Young S.K."/>
            <person name="Zeng Q."/>
            <person name="Koehrsen M."/>
            <person name="Haas B."/>
            <person name="Borodovsky M."/>
            <person name="Guigo R."/>
            <person name="Alvarado L."/>
            <person name="Berlin A."/>
            <person name="Bochicchio J."/>
            <person name="Borenstein D."/>
            <person name="Chapman S."/>
            <person name="Chen Z."/>
            <person name="Freedman E."/>
            <person name="Gellesch M."/>
            <person name="Goldberg J."/>
            <person name="Griggs A."/>
            <person name="Gujja S."/>
            <person name="Heilman E."/>
            <person name="Heiman D."/>
            <person name="Hepburn T."/>
            <person name="Howarth C."/>
            <person name="Jen D."/>
            <person name="Larson L."/>
            <person name="Mehta T."/>
            <person name="Park D."/>
            <person name="Pearson M."/>
            <person name="Roberts A."/>
            <person name="Saif S."/>
            <person name="Shenoy N."/>
            <person name="Sisk P."/>
            <person name="Stolte C."/>
            <person name="Sykes S."/>
            <person name="Thomson T."/>
            <person name="Walk T."/>
            <person name="White J."/>
            <person name="Yandava C."/>
            <person name="Burger G."/>
            <person name="Gray M.W."/>
            <person name="Holland P.W.H."/>
            <person name="King N."/>
            <person name="Lang F.B.F."/>
            <person name="Roger A.J."/>
            <person name="Ruiz-Trillo I."/>
            <person name="Lander E."/>
            <person name="Nusbaum C."/>
        </authorList>
    </citation>
    <scope>NUCLEOTIDE SEQUENCE [LARGE SCALE GENOMIC DNA]</scope>
    <source>
        <strain evidence="3 4">ATCC 50062</strain>
    </source>
</reference>
<dbReference type="Gene3D" id="1.25.40.10">
    <property type="entry name" value="Tetratricopeptide repeat domain"/>
    <property type="match status" value="1"/>
</dbReference>
<gene>
    <name evidence="3" type="ORF">AMSG_03091</name>
</gene>
<evidence type="ECO:0000256" key="2">
    <source>
        <dbReference type="ARBA" id="ARBA00022737"/>
    </source>
</evidence>
<dbReference type="SUPFAM" id="SSF81901">
    <property type="entry name" value="HCP-like"/>
    <property type="match status" value="1"/>
</dbReference>
<dbReference type="GeneID" id="25562726"/>
<organism evidence="3 4">
    <name type="scientific">Thecamonas trahens ATCC 50062</name>
    <dbReference type="NCBI Taxonomy" id="461836"/>
    <lineage>
        <taxon>Eukaryota</taxon>
        <taxon>Apusozoa</taxon>
        <taxon>Apusomonadida</taxon>
        <taxon>Apusomonadidae</taxon>
        <taxon>Thecamonas</taxon>
    </lineage>
</organism>
<keyword evidence="4" id="KW-1185">Reference proteome</keyword>
<evidence type="ECO:0000256" key="1">
    <source>
        <dbReference type="ARBA" id="ARBA00008486"/>
    </source>
</evidence>
<dbReference type="PANTHER" id="PTHR13891:SF1">
    <property type="entry name" value="CYTOCHROME C OXIDASE ASSEMBLY FACTOR 7"/>
    <property type="match status" value="1"/>
</dbReference>
<proteinExistence type="inferred from homology"/>
<dbReference type="InterPro" id="IPR040239">
    <property type="entry name" value="HcpB-like"/>
</dbReference>
<dbReference type="RefSeq" id="XP_013760427.1">
    <property type="nucleotide sequence ID" value="XM_013904973.1"/>
</dbReference>
<dbReference type="AlphaFoldDB" id="A0A0L0D2Y1"/>
<dbReference type="OMA" id="NDAGACH"/>
<dbReference type="InterPro" id="IPR006597">
    <property type="entry name" value="Sel1-like"/>
</dbReference>
<dbReference type="OrthoDB" id="272077at2759"/>
<dbReference type="InterPro" id="IPR011990">
    <property type="entry name" value="TPR-like_helical_dom_sf"/>
</dbReference>
<evidence type="ECO:0000313" key="3">
    <source>
        <dbReference type="EMBL" id="KNC46654.1"/>
    </source>
</evidence>
<dbReference type="EMBL" id="GL349443">
    <property type="protein sequence ID" value="KNC46654.1"/>
    <property type="molecule type" value="Genomic_DNA"/>
</dbReference>